<feature type="transmembrane region" description="Helical" evidence="6">
    <location>
        <begin position="719"/>
        <end position="744"/>
    </location>
</feature>
<feature type="transmembrane region" description="Helical" evidence="6">
    <location>
        <begin position="260"/>
        <end position="285"/>
    </location>
</feature>
<comment type="subcellular location">
    <subcellularLocation>
        <location evidence="1">Cell membrane</location>
        <topology evidence="1">Multi-pass membrane protein</topology>
    </subcellularLocation>
</comment>
<evidence type="ECO:0000256" key="4">
    <source>
        <dbReference type="ARBA" id="ARBA00022989"/>
    </source>
</evidence>
<dbReference type="AlphaFoldDB" id="A0A918SAG9"/>
<sequence>MNWLTSWLRVSLIDLRGGARRFVVLIACLALGVAAIGTVSAVRSSVETAIARDVRLLLGGDLELQTQGRDAEPAVIAALNTLGSVSREVQLSTQARAGDRNAFLSLRAVTESYPLIGSVTLASGETEKVGELLAPQDGQFGVLLSSQAAMRLAVGIGDTVRIGTLELQMRGIIEALPDQATAGFQLGAPALISTAALGPAGLREQGVLNQFRYKALLDGLSFEAARAQLEEEFVQRDWQIRSPREATAAIARTIEVFGNFLLLVALSSMVVGGLGAANAVTAYIGERQGAIATMRALGAKGDRLQFHFLTQIAALSFIAVIGGLIIVGAATLSLLPLLSGLIGINLPPVLDLQSMLVAAAIGMLTALLFTWVPLLQARAIRPALLFRAGSSSALDAIGWRRLLTPGAAIPLLAGLIVLFALTLRIANDPQLVAIYFAGTLVAFALLRAAADLVRRALMKMPPLENRMLRHAVSAIIRPGAPTRSVLVSMGLGLSLLLLIIMTQTNINSQITAEVSAEAPDFIVLDMDREGLSALERFAEETPQVATLTSTPLLRGTITELDGRPAPSSETLPREVADMFEGDTTLTWAGEMPAGTLIDQGEWWANDYDGPPLASLSAEMRDSLALEPGNTITISIAGRPLTMTIANFREVDWRSPTFNFRIIVSPGLIESAPQSFFGTIEAAAGEAQAVEATLIRTLPQLNFVPVGEALAQVQGVLNGLVNAVLLVSATSVLTGMLVLAGALSVGRRQREADAVVMKVLGARRTYVVLAFLVEYAFLGAIAALLAGGIALAAAWAAASFLLDIDFAAQPLQLAAFTAAIIVVTTATGAATTWSAMSRRPVDQLREKG</sequence>
<dbReference type="PANTHER" id="PTHR30287">
    <property type="entry name" value="MEMBRANE COMPONENT OF PREDICTED ABC SUPERFAMILY METABOLITE UPTAKE TRANSPORTER"/>
    <property type="match status" value="1"/>
</dbReference>
<dbReference type="InterPro" id="IPR038766">
    <property type="entry name" value="Membrane_comp_ABC_pdt"/>
</dbReference>
<dbReference type="PANTHER" id="PTHR30287:SF1">
    <property type="entry name" value="INNER MEMBRANE PROTEIN"/>
    <property type="match status" value="1"/>
</dbReference>
<feature type="domain" description="ABC3 transporter permease C-terminal" evidence="7">
    <location>
        <begin position="725"/>
        <end position="837"/>
    </location>
</feature>
<dbReference type="Pfam" id="PF02687">
    <property type="entry name" value="FtsX"/>
    <property type="match status" value="2"/>
</dbReference>
<keyword evidence="10" id="KW-1185">Reference proteome</keyword>
<reference evidence="9" key="2">
    <citation type="submission" date="2020-09" db="EMBL/GenBank/DDBJ databases">
        <authorList>
            <person name="Sun Q."/>
            <person name="Kim S."/>
        </authorList>
    </citation>
    <scope>NUCLEOTIDE SEQUENCE</scope>
    <source>
        <strain evidence="9">KCTC 32437</strain>
    </source>
</reference>
<evidence type="ECO:0000259" key="8">
    <source>
        <dbReference type="Pfam" id="PF12704"/>
    </source>
</evidence>
<evidence type="ECO:0000256" key="5">
    <source>
        <dbReference type="ARBA" id="ARBA00023136"/>
    </source>
</evidence>
<feature type="transmembrane region" description="Helical" evidence="6">
    <location>
        <begin position="355"/>
        <end position="375"/>
    </location>
</feature>
<dbReference type="Pfam" id="PF12704">
    <property type="entry name" value="MacB_PCD"/>
    <property type="match status" value="1"/>
</dbReference>
<feature type="domain" description="ABC3 transporter permease C-terminal" evidence="7">
    <location>
        <begin position="263"/>
        <end position="380"/>
    </location>
</feature>
<feature type="transmembrane region" description="Helical" evidence="6">
    <location>
        <begin position="306"/>
        <end position="335"/>
    </location>
</feature>
<organism evidence="9 10">
    <name type="scientific">Devosia pacifica</name>
    <dbReference type="NCBI Taxonomy" id="1335967"/>
    <lineage>
        <taxon>Bacteria</taxon>
        <taxon>Pseudomonadati</taxon>
        <taxon>Pseudomonadota</taxon>
        <taxon>Alphaproteobacteria</taxon>
        <taxon>Hyphomicrobiales</taxon>
        <taxon>Devosiaceae</taxon>
        <taxon>Devosia</taxon>
    </lineage>
</organism>
<dbReference type="RefSeq" id="WP_189426646.1">
    <property type="nucleotide sequence ID" value="NZ_BMZE01000003.1"/>
</dbReference>
<comment type="caution">
    <text evidence="9">The sequence shown here is derived from an EMBL/GenBank/DDBJ whole genome shotgun (WGS) entry which is preliminary data.</text>
</comment>
<name>A0A918SAG9_9HYPH</name>
<feature type="transmembrane region" description="Helical" evidence="6">
    <location>
        <begin position="407"/>
        <end position="426"/>
    </location>
</feature>
<feature type="transmembrane region" description="Helical" evidence="6">
    <location>
        <begin position="485"/>
        <end position="502"/>
    </location>
</feature>
<evidence type="ECO:0000256" key="3">
    <source>
        <dbReference type="ARBA" id="ARBA00022692"/>
    </source>
</evidence>
<dbReference type="Proteomes" id="UP000646579">
    <property type="component" value="Unassembled WGS sequence"/>
</dbReference>
<dbReference type="GO" id="GO:0005886">
    <property type="term" value="C:plasma membrane"/>
    <property type="evidence" value="ECO:0007669"/>
    <property type="project" value="UniProtKB-SubCell"/>
</dbReference>
<dbReference type="InterPro" id="IPR003838">
    <property type="entry name" value="ABC3_permease_C"/>
</dbReference>
<dbReference type="InterPro" id="IPR025857">
    <property type="entry name" value="MacB_PCD"/>
</dbReference>
<keyword evidence="2" id="KW-1003">Cell membrane</keyword>
<feature type="transmembrane region" description="Helical" evidence="6">
    <location>
        <begin position="432"/>
        <end position="450"/>
    </location>
</feature>
<feature type="domain" description="MacB-like periplasmic core" evidence="8">
    <location>
        <begin position="25"/>
        <end position="230"/>
    </location>
</feature>
<evidence type="ECO:0000259" key="7">
    <source>
        <dbReference type="Pfam" id="PF02687"/>
    </source>
</evidence>
<keyword evidence="3 6" id="KW-0812">Transmembrane</keyword>
<gene>
    <name evidence="9" type="ORF">GCM10007989_31310</name>
</gene>
<evidence type="ECO:0000313" key="9">
    <source>
        <dbReference type="EMBL" id="GHA32925.1"/>
    </source>
</evidence>
<dbReference type="EMBL" id="BMZE01000003">
    <property type="protein sequence ID" value="GHA32925.1"/>
    <property type="molecule type" value="Genomic_DNA"/>
</dbReference>
<evidence type="ECO:0000313" key="10">
    <source>
        <dbReference type="Proteomes" id="UP000646579"/>
    </source>
</evidence>
<dbReference type="GO" id="GO:0016740">
    <property type="term" value="F:transferase activity"/>
    <property type="evidence" value="ECO:0007669"/>
    <property type="project" value="UniProtKB-KW"/>
</dbReference>
<keyword evidence="9" id="KW-0808">Transferase</keyword>
<accession>A0A918SAG9</accession>
<evidence type="ECO:0000256" key="1">
    <source>
        <dbReference type="ARBA" id="ARBA00004651"/>
    </source>
</evidence>
<feature type="transmembrane region" description="Helical" evidence="6">
    <location>
        <begin position="812"/>
        <end position="834"/>
    </location>
</feature>
<proteinExistence type="predicted"/>
<reference evidence="9" key="1">
    <citation type="journal article" date="2014" name="Int. J. Syst. Evol. Microbiol.">
        <title>Complete genome sequence of Corynebacterium casei LMG S-19264T (=DSM 44701T), isolated from a smear-ripened cheese.</title>
        <authorList>
            <consortium name="US DOE Joint Genome Institute (JGI-PGF)"/>
            <person name="Walter F."/>
            <person name="Albersmeier A."/>
            <person name="Kalinowski J."/>
            <person name="Ruckert C."/>
        </authorList>
    </citation>
    <scope>NUCLEOTIDE SEQUENCE</scope>
    <source>
        <strain evidence="9">KCTC 32437</strain>
    </source>
</reference>
<keyword evidence="4 6" id="KW-1133">Transmembrane helix</keyword>
<protein>
    <submittedName>
        <fullName evidence="9">Glycosyl transferase family 1</fullName>
    </submittedName>
</protein>
<keyword evidence="5 6" id="KW-0472">Membrane</keyword>
<evidence type="ECO:0000256" key="2">
    <source>
        <dbReference type="ARBA" id="ARBA00022475"/>
    </source>
</evidence>
<evidence type="ECO:0000256" key="6">
    <source>
        <dbReference type="SAM" id="Phobius"/>
    </source>
</evidence>
<feature type="transmembrane region" description="Helical" evidence="6">
    <location>
        <begin position="765"/>
        <end position="792"/>
    </location>
</feature>